<accession>A0AA88GJL8</accession>
<dbReference type="GeneID" id="68100665"/>
<keyword evidence="6" id="KW-0156">Chromatin regulator</keyword>
<evidence type="ECO:0000256" key="5">
    <source>
        <dbReference type="ARBA" id="ARBA00023242"/>
    </source>
</evidence>
<evidence type="ECO:0000256" key="7">
    <source>
        <dbReference type="SAM" id="Coils"/>
    </source>
</evidence>
<comment type="catalytic activity">
    <reaction evidence="6">
        <text>S-ubiquitinyl-[E2 ubiquitin-conjugating enzyme]-L-cysteine + [acceptor protein]-L-lysine = [E2 ubiquitin-conjugating enzyme]-L-cysteine + N(6)-ubiquitinyl-[acceptor protein]-L-lysine.</text>
        <dbReference type="EC" id="2.3.2.27"/>
    </reaction>
</comment>
<dbReference type="GO" id="GO:0061630">
    <property type="term" value="F:ubiquitin protein ligase activity"/>
    <property type="evidence" value="ECO:0007669"/>
    <property type="project" value="UniProtKB-EC"/>
</dbReference>
<comment type="pathway">
    <text evidence="6">Protein modification; protein ubiquitination.</text>
</comment>
<evidence type="ECO:0000256" key="6">
    <source>
        <dbReference type="RuleBase" id="RU365038"/>
    </source>
</evidence>
<dbReference type="GO" id="GO:0005634">
    <property type="term" value="C:nucleus"/>
    <property type="evidence" value="ECO:0007669"/>
    <property type="project" value="UniProtKB-SubCell"/>
</dbReference>
<keyword evidence="4 6" id="KW-0862">Zinc</keyword>
<comment type="similarity">
    <text evidence="6">Belongs to the BRE1 family.</text>
</comment>
<dbReference type="Gene3D" id="1.10.287.1490">
    <property type="match status" value="1"/>
</dbReference>
<dbReference type="RefSeq" id="XP_044545834.1">
    <property type="nucleotide sequence ID" value="XM_044698263.1"/>
</dbReference>
<dbReference type="AlphaFoldDB" id="A0AA88GJL8"/>
<dbReference type="SUPFAM" id="SSF90257">
    <property type="entry name" value="Myosin rod fragments"/>
    <property type="match status" value="1"/>
</dbReference>
<dbReference type="InterPro" id="IPR013956">
    <property type="entry name" value="E3_ubiquit_lig_Bre1"/>
</dbReference>
<comment type="subcellular location">
    <subcellularLocation>
        <location evidence="1 6">Nucleus</location>
    </subcellularLocation>
</comment>
<sequence>MSKRESFNATNFSGMSKEKLAEMMRKSWEKLYLTDKELQDTKQNLEDTKRVNENLKILNRSLATQLKEAKENTSVSKNVPSDQSEISIENIVAAMKDLKSEINSLKEESRDRKREINDLKEESNILKREINTLKEEHMDLKREINAIKEDNRDIKREIVTLQEENKDIKREINSLKERSEVIERQKKDLTSEIQTLKERVGAVESDIFFMKHVNILTDIFVRISKMYLNFAYEEAKKSLSQKEWQQIIPLYLEDVTINQIPVSKKDLHEVWEWYLQKKDIRNTIDRHRHQLHENNGLSIVIQQLVDWYYQ</sequence>
<name>A0AA88GJL8_NAELO</name>
<protein>
    <recommendedName>
        <fullName evidence="6">E3 ubiquitin protein ligase</fullName>
        <ecNumber evidence="6">2.3.2.27</ecNumber>
    </recommendedName>
</protein>
<keyword evidence="6" id="KW-0833">Ubl conjugation pathway</keyword>
<dbReference type="GO" id="GO:0006325">
    <property type="term" value="P:chromatin organization"/>
    <property type="evidence" value="ECO:0007669"/>
    <property type="project" value="UniProtKB-KW"/>
</dbReference>
<keyword evidence="3 6" id="KW-0863">Zinc-finger</keyword>
<evidence type="ECO:0000313" key="9">
    <source>
        <dbReference type="Proteomes" id="UP000816034"/>
    </source>
</evidence>
<keyword evidence="6 7" id="KW-0175">Coiled coil</keyword>
<evidence type="ECO:0000256" key="4">
    <source>
        <dbReference type="ARBA" id="ARBA00022833"/>
    </source>
</evidence>
<evidence type="ECO:0000256" key="3">
    <source>
        <dbReference type="ARBA" id="ARBA00022771"/>
    </source>
</evidence>
<dbReference type="Proteomes" id="UP000816034">
    <property type="component" value="Unassembled WGS sequence"/>
</dbReference>
<keyword evidence="5 6" id="KW-0539">Nucleus</keyword>
<dbReference type="GO" id="GO:0008270">
    <property type="term" value="F:zinc ion binding"/>
    <property type="evidence" value="ECO:0007669"/>
    <property type="project" value="UniProtKB-KW"/>
</dbReference>
<feature type="coiled-coil region" evidence="7">
    <location>
        <begin position="38"/>
        <end position="206"/>
    </location>
</feature>
<dbReference type="EC" id="2.3.2.27" evidence="6"/>
<keyword evidence="2 6" id="KW-0479">Metal-binding</keyword>
<keyword evidence="9" id="KW-1185">Reference proteome</keyword>
<dbReference type="PANTHER" id="PTHR23163">
    <property type="entry name" value="RING FINGER PROTEIN-RELATED"/>
    <property type="match status" value="1"/>
</dbReference>
<evidence type="ECO:0000256" key="1">
    <source>
        <dbReference type="ARBA" id="ARBA00004123"/>
    </source>
</evidence>
<dbReference type="EMBL" id="PYSW02000032">
    <property type="protein sequence ID" value="KAG2378572.1"/>
    <property type="molecule type" value="Genomic_DNA"/>
</dbReference>
<dbReference type="GO" id="GO:0033503">
    <property type="term" value="C:HULC complex"/>
    <property type="evidence" value="ECO:0007669"/>
    <property type="project" value="TreeGrafter"/>
</dbReference>
<keyword evidence="6" id="KW-0808">Transferase</keyword>
<comment type="caution">
    <text evidence="8">The sequence shown here is derived from an EMBL/GenBank/DDBJ whole genome shotgun (WGS) entry which is preliminary data.</text>
</comment>
<gene>
    <name evidence="8" type="ORF">C9374_008211</name>
</gene>
<evidence type="ECO:0000313" key="8">
    <source>
        <dbReference type="EMBL" id="KAG2378572.1"/>
    </source>
</evidence>
<dbReference type="GO" id="GO:0016567">
    <property type="term" value="P:protein ubiquitination"/>
    <property type="evidence" value="ECO:0007669"/>
    <property type="project" value="UniProtKB-UniRule"/>
</dbReference>
<proteinExistence type="inferred from homology"/>
<organism evidence="8 9">
    <name type="scientific">Naegleria lovaniensis</name>
    <name type="common">Amoeba</name>
    <dbReference type="NCBI Taxonomy" id="51637"/>
    <lineage>
        <taxon>Eukaryota</taxon>
        <taxon>Discoba</taxon>
        <taxon>Heterolobosea</taxon>
        <taxon>Tetramitia</taxon>
        <taxon>Eutetramitia</taxon>
        <taxon>Vahlkampfiidae</taxon>
        <taxon>Naegleria</taxon>
    </lineage>
</organism>
<dbReference type="PANTHER" id="PTHR23163:SF0">
    <property type="entry name" value="E3 UBIQUITIN-PROTEIN LIGASE BRE1"/>
    <property type="match status" value="1"/>
</dbReference>
<evidence type="ECO:0000256" key="2">
    <source>
        <dbReference type="ARBA" id="ARBA00022723"/>
    </source>
</evidence>
<reference evidence="8 9" key="1">
    <citation type="journal article" date="2018" name="BMC Genomics">
        <title>The genome of Naegleria lovaniensis, the basis for a comparative approach to unravel pathogenicity factors of the human pathogenic amoeba N. fowleri.</title>
        <authorList>
            <person name="Liechti N."/>
            <person name="Schurch N."/>
            <person name="Bruggmann R."/>
            <person name="Wittwer M."/>
        </authorList>
    </citation>
    <scope>NUCLEOTIDE SEQUENCE [LARGE SCALE GENOMIC DNA]</scope>
    <source>
        <strain evidence="8 9">ATCC 30569</strain>
    </source>
</reference>